<reference evidence="2" key="1">
    <citation type="submission" date="2021-01" db="EMBL/GenBank/DDBJ databases">
        <authorList>
            <person name="Corre E."/>
            <person name="Pelletier E."/>
            <person name="Niang G."/>
            <person name="Scheremetjew M."/>
            <person name="Finn R."/>
            <person name="Kale V."/>
            <person name="Holt S."/>
            <person name="Cochrane G."/>
            <person name="Meng A."/>
            <person name="Brown T."/>
            <person name="Cohen L."/>
        </authorList>
    </citation>
    <scope>NUCLEOTIDE SEQUENCE</scope>
    <source>
        <strain evidence="2">CCAP 955/1</strain>
    </source>
</reference>
<evidence type="ECO:0000259" key="1">
    <source>
        <dbReference type="Pfam" id="PF03372"/>
    </source>
</evidence>
<dbReference type="AlphaFoldDB" id="A0A7S3M5T9"/>
<dbReference type="GO" id="GO:0003824">
    <property type="term" value="F:catalytic activity"/>
    <property type="evidence" value="ECO:0007669"/>
    <property type="project" value="InterPro"/>
</dbReference>
<dbReference type="EMBL" id="HBIC01027649">
    <property type="protein sequence ID" value="CAE0285038.1"/>
    <property type="molecule type" value="Transcribed_RNA"/>
</dbReference>
<evidence type="ECO:0000313" key="2">
    <source>
        <dbReference type="EMBL" id="CAE0285038.1"/>
    </source>
</evidence>
<dbReference type="SUPFAM" id="SSF56219">
    <property type="entry name" value="DNase I-like"/>
    <property type="match status" value="1"/>
</dbReference>
<sequence>MAYRKDAWSLMGSDILVDVAEDQPGLWGRRTLLLARFQHKASGKTVLLANHHGPLVVGSGGICGGKATAWNILRAIAEHVQADDSIVLMGDFNAEAHSEAVRTLDDYLNRHYTGVSFNGVDHIFSSCDATHIKEKKNLGGGGSDHDALAEIMTI</sequence>
<dbReference type="InterPro" id="IPR005135">
    <property type="entry name" value="Endo/exonuclease/phosphatase"/>
</dbReference>
<dbReference type="InterPro" id="IPR036691">
    <property type="entry name" value="Endo/exonu/phosph_ase_sf"/>
</dbReference>
<proteinExistence type="predicted"/>
<feature type="domain" description="Endonuclease/exonuclease/phosphatase" evidence="1">
    <location>
        <begin position="68"/>
        <end position="145"/>
    </location>
</feature>
<dbReference type="Pfam" id="PF03372">
    <property type="entry name" value="Exo_endo_phos"/>
    <property type="match status" value="1"/>
</dbReference>
<protein>
    <recommendedName>
        <fullName evidence="1">Endonuclease/exonuclease/phosphatase domain-containing protein</fullName>
    </recommendedName>
</protein>
<organism evidence="2">
    <name type="scientific">Spumella elongata</name>
    <dbReference type="NCBI Taxonomy" id="89044"/>
    <lineage>
        <taxon>Eukaryota</taxon>
        <taxon>Sar</taxon>
        <taxon>Stramenopiles</taxon>
        <taxon>Ochrophyta</taxon>
        <taxon>Chrysophyceae</taxon>
        <taxon>Chromulinales</taxon>
        <taxon>Chromulinaceae</taxon>
        <taxon>Spumella</taxon>
    </lineage>
</organism>
<dbReference type="Gene3D" id="3.60.10.10">
    <property type="entry name" value="Endonuclease/exonuclease/phosphatase"/>
    <property type="match status" value="1"/>
</dbReference>
<gene>
    <name evidence="2" type="ORF">SELO1098_LOCUS13879</name>
</gene>
<name>A0A7S3M5T9_9STRA</name>
<accession>A0A7S3M5T9</accession>